<proteinExistence type="predicted"/>
<dbReference type="Gene3D" id="2.30.42.10">
    <property type="match status" value="1"/>
</dbReference>
<reference evidence="3" key="2">
    <citation type="submission" date="2025-09" db="UniProtKB">
        <authorList>
            <consortium name="Ensembl"/>
        </authorList>
    </citation>
    <scope>IDENTIFICATION</scope>
</reference>
<sequence>MPAKDPLIETLKVCILNLKSEGTVTDSNPHLATCCELLELILRKGLQQPVLSLAHRDYWHCFEQLLHHDTCGRLSSVSLAVQQTTACSKLVTSQGRGRFFIRIMLMRRTLGNVVKHLLHTNRTLLVIYWYFCCNYCLNCLQTEPFLSLSMVLSEMNFKISIENCSFLDESWLLPVCQIYEAVPCRELGMVLRYLDGRVFVLDLLQCSQAQVDMFAEPGDIIDEINGISLRNASNGQAGVVLSKLKGQPLSIHLIRWRGEDGSIYQPLVKHLRQLKQEKPSLQFGPKPASQQDRTAGQKRGQTQSAGFKHTEWFV</sequence>
<dbReference type="InterPro" id="IPR037213">
    <property type="entry name" value="Run_dom_sf"/>
</dbReference>
<name>A0A671RVH4_9TELE</name>
<dbReference type="Ensembl" id="ENSSANT00000092814.1">
    <property type="protein sequence ID" value="ENSSANP00000087349.1"/>
    <property type="gene ID" value="ENSSANG00000043222.1"/>
</dbReference>
<reference evidence="3" key="1">
    <citation type="submission" date="2025-08" db="UniProtKB">
        <authorList>
            <consortium name="Ensembl"/>
        </authorList>
    </citation>
    <scope>IDENTIFICATION</scope>
</reference>
<dbReference type="PANTHER" id="PTHR46753:SF3">
    <property type="entry name" value="PDZ DOMAIN-CONTAINING PROTEIN"/>
    <property type="match status" value="1"/>
</dbReference>
<evidence type="ECO:0000259" key="2">
    <source>
        <dbReference type="PROSITE" id="PS50826"/>
    </source>
</evidence>
<dbReference type="AlphaFoldDB" id="A0A671RVH4"/>
<dbReference type="PANTHER" id="PTHR46753">
    <property type="entry name" value="FYVE AND COILED-COIL DOMAIN-CONTAINING PROTEIN 1"/>
    <property type="match status" value="1"/>
</dbReference>
<feature type="region of interest" description="Disordered" evidence="1">
    <location>
        <begin position="279"/>
        <end position="314"/>
    </location>
</feature>
<dbReference type="Pfam" id="PF02759">
    <property type="entry name" value="RUN"/>
    <property type="match status" value="1"/>
</dbReference>
<dbReference type="PROSITE" id="PS50826">
    <property type="entry name" value="RUN"/>
    <property type="match status" value="1"/>
</dbReference>
<protein>
    <recommendedName>
        <fullName evidence="2">RUN domain-containing protein</fullName>
    </recommendedName>
</protein>
<organism evidence="3 4">
    <name type="scientific">Sinocyclocheilus anshuiensis</name>
    <dbReference type="NCBI Taxonomy" id="1608454"/>
    <lineage>
        <taxon>Eukaryota</taxon>
        <taxon>Metazoa</taxon>
        <taxon>Chordata</taxon>
        <taxon>Craniata</taxon>
        <taxon>Vertebrata</taxon>
        <taxon>Euteleostomi</taxon>
        <taxon>Actinopterygii</taxon>
        <taxon>Neopterygii</taxon>
        <taxon>Teleostei</taxon>
        <taxon>Ostariophysi</taxon>
        <taxon>Cypriniformes</taxon>
        <taxon>Cyprinidae</taxon>
        <taxon>Cyprininae</taxon>
        <taxon>Sinocyclocheilus</taxon>
    </lineage>
</organism>
<dbReference type="CDD" id="cd00136">
    <property type="entry name" value="PDZ_canonical"/>
    <property type="match status" value="1"/>
</dbReference>
<evidence type="ECO:0000313" key="4">
    <source>
        <dbReference type="Proteomes" id="UP000472260"/>
    </source>
</evidence>
<evidence type="ECO:0000313" key="3">
    <source>
        <dbReference type="Ensembl" id="ENSSANP00000087349.1"/>
    </source>
</evidence>
<dbReference type="Gene3D" id="1.20.58.900">
    <property type="match status" value="1"/>
</dbReference>
<feature type="domain" description="RUN" evidence="2">
    <location>
        <begin position="25"/>
        <end position="164"/>
    </location>
</feature>
<keyword evidence="4" id="KW-1185">Reference proteome</keyword>
<dbReference type="SUPFAM" id="SSF50156">
    <property type="entry name" value="PDZ domain-like"/>
    <property type="match status" value="1"/>
</dbReference>
<dbReference type="InterPro" id="IPR004012">
    <property type="entry name" value="Run_dom"/>
</dbReference>
<evidence type="ECO:0000256" key="1">
    <source>
        <dbReference type="SAM" id="MobiDB-lite"/>
    </source>
</evidence>
<feature type="compositionally biased region" description="Polar residues" evidence="1">
    <location>
        <begin position="288"/>
        <end position="305"/>
    </location>
</feature>
<dbReference type="CDD" id="cd17682">
    <property type="entry name" value="RUN_RUFY4_like"/>
    <property type="match status" value="1"/>
</dbReference>
<dbReference type="InterPro" id="IPR036034">
    <property type="entry name" value="PDZ_sf"/>
</dbReference>
<accession>A0A671RVH4</accession>
<dbReference type="SUPFAM" id="SSF140741">
    <property type="entry name" value="RUN domain-like"/>
    <property type="match status" value="1"/>
</dbReference>
<dbReference type="Proteomes" id="UP000472260">
    <property type="component" value="Unassembled WGS sequence"/>
</dbReference>